<dbReference type="EMBL" id="JAUKUA010000003">
    <property type="protein sequence ID" value="KAK0719766.1"/>
    <property type="molecule type" value="Genomic_DNA"/>
</dbReference>
<feature type="compositionally biased region" description="Gly residues" evidence="12">
    <location>
        <begin position="612"/>
        <end position="640"/>
    </location>
</feature>
<name>A0AA40E0H7_9PEZI</name>
<keyword evidence="9" id="KW-0862">Zinc</keyword>
<evidence type="ECO:0000256" key="4">
    <source>
        <dbReference type="ARBA" id="ARBA00022679"/>
    </source>
</evidence>
<dbReference type="InterPro" id="IPR047548">
    <property type="entry name" value="Rcat_RBR_RNF14"/>
</dbReference>
<evidence type="ECO:0000256" key="3">
    <source>
        <dbReference type="ARBA" id="ARBA00012251"/>
    </source>
</evidence>
<dbReference type="PANTHER" id="PTHR11685">
    <property type="entry name" value="RBR FAMILY RING FINGER AND IBR DOMAIN-CONTAINING"/>
    <property type="match status" value="1"/>
</dbReference>
<dbReference type="InterPro" id="IPR044066">
    <property type="entry name" value="TRIAD_supradom"/>
</dbReference>
<evidence type="ECO:0000259" key="13">
    <source>
        <dbReference type="PROSITE" id="PS50089"/>
    </source>
</evidence>
<evidence type="ECO:0000256" key="12">
    <source>
        <dbReference type="SAM" id="MobiDB-lite"/>
    </source>
</evidence>
<feature type="region of interest" description="Disordered" evidence="12">
    <location>
        <begin position="253"/>
        <end position="273"/>
    </location>
</feature>
<dbReference type="FunFam" id="3.30.40.10:FF:000416">
    <property type="entry name" value="RBR-type E3 ubiquitin transferase"/>
    <property type="match status" value="1"/>
</dbReference>
<evidence type="ECO:0000256" key="1">
    <source>
        <dbReference type="ARBA" id="ARBA00001798"/>
    </source>
</evidence>
<dbReference type="CDD" id="cd23820">
    <property type="entry name" value="RWD_RNF14"/>
    <property type="match status" value="1"/>
</dbReference>
<evidence type="ECO:0000256" key="9">
    <source>
        <dbReference type="ARBA" id="ARBA00022833"/>
    </source>
</evidence>
<comment type="caution">
    <text evidence="16">The sequence shown here is derived from an EMBL/GenBank/DDBJ whole genome shotgun (WGS) entry which is preliminary data.</text>
</comment>
<organism evidence="16 17">
    <name type="scientific">Lasiosphaeris hirsuta</name>
    <dbReference type="NCBI Taxonomy" id="260670"/>
    <lineage>
        <taxon>Eukaryota</taxon>
        <taxon>Fungi</taxon>
        <taxon>Dikarya</taxon>
        <taxon>Ascomycota</taxon>
        <taxon>Pezizomycotina</taxon>
        <taxon>Sordariomycetes</taxon>
        <taxon>Sordariomycetidae</taxon>
        <taxon>Sordariales</taxon>
        <taxon>Lasiosphaeriaceae</taxon>
        <taxon>Lasiosphaeris</taxon>
    </lineage>
</organism>
<feature type="compositionally biased region" description="Low complexity" evidence="12">
    <location>
        <begin position="586"/>
        <end position="611"/>
    </location>
</feature>
<evidence type="ECO:0000259" key="15">
    <source>
        <dbReference type="PROSITE" id="PS51873"/>
    </source>
</evidence>
<dbReference type="PROSITE" id="PS50908">
    <property type="entry name" value="RWD"/>
    <property type="match status" value="1"/>
</dbReference>
<dbReference type="SUPFAM" id="SSF54495">
    <property type="entry name" value="UBC-like"/>
    <property type="match status" value="1"/>
</dbReference>
<dbReference type="SMART" id="SM00184">
    <property type="entry name" value="RING"/>
    <property type="match status" value="2"/>
</dbReference>
<evidence type="ECO:0000256" key="6">
    <source>
        <dbReference type="ARBA" id="ARBA00022737"/>
    </source>
</evidence>
<comment type="catalytic activity">
    <reaction evidence="1">
        <text>[E2 ubiquitin-conjugating enzyme]-S-ubiquitinyl-L-cysteine + [acceptor protein]-L-lysine = [E2 ubiquitin-conjugating enzyme]-L-cysteine + [acceptor protein]-N(6)-ubiquitinyl-L-lysine.</text>
        <dbReference type="EC" id="2.3.2.31"/>
    </reaction>
</comment>
<comment type="similarity">
    <text evidence="10">Belongs to the RBR family. RNF14 subfamily.</text>
</comment>
<evidence type="ECO:0000256" key="8">
    <source>
        <dbReference type="ARBA" id="ARBA00022786"/>
    </source>
</evidence>
<feature type="compositionally biased region" description="Acidic residues" evidence="12">
    <location>
        <begin position="333"/>
        <end position="346"/>
    </location>
</feature>
<protein>
    <recommendedName>
        <fullName evidence="3">RBR-type E3 ubiquitin transferase</fullName>
        <ecNumber evidence="3">2.3.2.31</ecNumber>
    </recommendedName>
</protein>
<dbReference type="InterPro" id="IPR013083">
    <property type="entry name" value="Znf_RING/FYVE/PHD"/>
</dbReference>
<dbReference type="InterPro" id="IPR006575">
    <property type="entry name" value="RWD_dom"/>
</dbReference>
<feature type="domain" description="RING-type" evidence="13">
    <location>
        <begin position="201"/>
        <end position="255"/>
    </location>
</feature>
<dbReference type="Pfam" id="PF22191">
    <property type="entry name" value="IBR_1"/>
    <property type="match status" value="1"/>
</dbReference>
<dbReference type="InterPro" id="IPR001841">
    <property type="entry name" value="Znf_RING"/>
</dbReference>
<feature type="compositionally biased region" description="Low complexity" evidence="12">
    <location>
        <begin position="642"/>
        <end position="678"/>
    </location>
</feature>
<dbReference type="PROSITE" id="PS51873">
    <property type="entry name" value="TRIAD"/>
    <property type="match status" value="1"/>
</dbReference>
<dbReference type="GO" id="GO:0008270">
    <property type="term" value="F:zinc ion binding"/>
    <property type="evidence" value="ECO:0007669"/>
    <property type="project" value="UniProtKB-KW"/>
</dbReference>
<dbReference type="Proteomes" id="UP001172102">
    <property type="component" value="Unassembled WGS sequence"/>
</dbReference>
<keyword evidence="4" id="KW-0808">Transferase</keyword>
<dbReference type="SMART" id="SM00647">
    <property type="entry name" value="IBR"/>
    <property type="match status" value="2"/>
</dbReference>
<dbReference type="CDD" id="cd23134">
    <property type="entry name" value="RING-HC_ITT1-like"/>
    <property type="match status" value="1"/>
</dbReference>
<dbReference type="Pfam" id="PF01485">
    <property type="entry name" value="IBR"/>
    <property type="match status" value="1"/>
</dbReference>
<feature type="region of interest" description="Disordered" evidence="12">
    <location>
        <begin position="575"/>
        <end position="678"/>
    </location>
</feature>
<dbReference type="InterPro" id="IPR002867">
    <property type="entry name" value="IBR_dom"/>
</dbReference>
<dbReference type="PROSITE" id="PS00518">
    <property type="entry name" value="ZF_RING_1"/>
    <property type="match status" value="1"/>
</dbReference>
<dbReference type="AlphaFoldDB" id="A0AA40E0H7"/>
<evidence type="ECO:0000256" key="10">
    <source>
        <dbReference type="ARBA" id="ARBA00044508"/>
    </source>
</evidence>
<dbReference type="GO" id="GO:0016567">
    <property type="term" value="P:protein ubiquitination"/>
    <property type="evidence" value="ECO:0007669"/>
    <property type="project" value="InterPro"/>
</dbReference>
<dbReference type="InterPro" id="IPR031127">
    <property type="entry name" value="E3_UB_ligase_RBR"/>
</dbReference>
<dbReference type="InterPro" id="IPR017907">
    <property type="entry name" value="Znf_RING_CS"/>
</dbReference>
<evidence type="ECO:0000256" key="7">
    <source>
        <dbReference type="ARBA" id="ARBA00022771"/>
    </source>
</evidence>
<evidence type="ECO:0000313" key="17">
    <source>
        <dbReference type="Proteomes" id="UP001172102"/>
    </source>
</evidence>
<dbReference type="Gene3D" id="3.10.110.10">
    <property type="entry name" value="Ubiquitin Conjugating Enzyme"/>
    <property type="match status" value="1"/>
</dbReference>
<keyword evidence="6" id="KW-0677">Repeat</keyword>
<evidence type="ECO:0000313" key="16">
    <source>
        <dbReference type="EMBL" id="KAK0719766.1"/>
    </source>
</evidence>
<feature type="region of interest" description="Disordered" evidence="12">
    <location>
        <begin position="493"/>
        <end position="513"/>
    </location>
</feature>
<dbReference type="Pfam" id="PF05773">
    <property type="entry name" value="RWD"/>
    <property type="match status" value="1"/>
</dbReference>
<dbReference type="PROSITE" id="PS50089">
    <property type="entry name" value="ZF_RING_2"/>
    <property type="match status" value="1"/>
</dbReference>
<evidence type="ECO:0000256" key="2">
    <source>
        <dbReference type="ARBA" id="ARBA00004906"/>
    </source>
</evidence>
<keyword evidence="5" id="KW-0479">Metal-binding</keyword>
<evidence type="ECO:0000259" key="14">
    <source>
        <dbReference type="PROSITE" id="PS50908"/>
    </source>
</evidence>
<keyword evidence="8" id="KW-0833">Ubl conjugation pathway</keyword>
<feature type="domain" description="RWD" evidence="14">
    <location>
        <begin position="15"/>
        <end position="162"/>
    </location>
</feature>
<dbReference type="FunFam" id="3.10.110.10:FF:000112">
    <property type="entry name" value="RBR-type E3 ubiquitin transferase"/>
    <property type="match status" value="1"/>
</dbReference>
<keyword evidence="7 11" id="KW-0863">Zinc-finger</keyword>
<dbReference type="Gene3D" id="1.20.120.1750">
    <property type="match status" value="1"/>
</dbReference>
<sequence>MASLDPDELESLRDTELTSLAAIYPEIQQVRPDDPYTIALDVPVTPSDPVVVFFPAVAEAETPTNPRMHQQGDQYAVPQGNTGVVDSHELAHLPSLHLEIVFGPRYPAEQPPQITVSTTPPWLPAETVRKLEDDGPRLWEETGRDMVGFTYIDHIQQSAEHVFDLVGDKGALKVDSQHKIAILDYDIKARRAAFEKGTFDCGVCLDPKKGSVCHRMLDCGHVFCTDCLKDFYNNAIKEGDLASVRCLAPNCAKDRGKAREPSPSGKKRKKPRTYISPSELLQIPLEQDVVKRYVSLKYKTELESDKNTIYCPRQWCNGAARSKKHKKPQGLELAEDSDDSASDDEGGSAGGEKSADKSKLKPYEAGAELLAICEECSFAFCSRCFQTWHGEFYRCAPRRDKGEITAEEQASIEYMKMHTTPCPTCAAPAQKTHGCNHMICYRCQSHFCYLCSAWLDPGNPYQHFNEMPGGRVTACYMRLWELENGDGDDVGLGFAGGVEGRPPPAAAGAEAPPQPVQEFVPEIEEPDDEEDAVAEAARVAAAAAAAAALGHRNEDGGQVGIAREGPLVLRIAANQPAGAGRGGPRGRAAAQPARRGPQHQNGVRGRGQNQQAGGGGGGGGARVAARGGGFNGQRGRGHGGPPHRQNNQANQAHHQQQQNQQVQRRNNNNNNVAAPPAAAAPVAAAAAAVPPDVEVEAGGLDPAQQAWIRQFVQLALNDQEDILFGEGSDDEWE</sequence>
<accession>A0AA40E0H7</accession>
<comment type="pathway">
    <text evidence="2">Protein modification; protein ubiquitination.</text>
</comment>
<dbReference type="EC" id="2.3.2.31" evidence="3"/>
<dbReference type="GO" id="GO:0061630">
    <property type="term" value="F:ubiquitin protein ligase activity"/>
    <property type="evidence" value="ECO:0007669"/>
    <property type="project" value="UniProtKB-EC"/>
</dbReference>
<dbReference type="Pfam" id="PF00097">
    <property type="entry name" value="zf-C3HC4"/>
    <property type="match status" value="1"/>
</dbReference>
<evidence type="ECO:0000256" key="11">
    <source>
        <dbReference type="PROSITE-ProRule" id="PRU00175"/>
    </source>
</evidence>
<gene>
    <name evidence="16" type="ORF">B0H67DRAFT_483799</name>
</gene>
<feature type="domain" description="RING-type" evidence="15">
    <location>
        <begin position="197"/>
        <end position="479"/>
    </location>
</feature>
<proteinExistence type="inferred from homology"/>
<dbReference type="InterPro" id="IPR016135">
    <property type="entry name" value="UBQ-conjugating_enzyme/RWD"/>
</dbReference>
<dbReference type="CDD" id="cd20354">
    <property type="entry name" value="Rcat_RBR_RNF14"/>
    <property type="match status" value="1"/>
</dbReference>
<keyword evidence="17" id="KW-1185">Reference proteome</keyword>
<feature type="region of interest" description="Disordered" evidence="12">
    <location>
        <begin position="326"/>
        <end position="357"/>
    </location>
</feature>
<dbReference type="SUPFAM" id="SSF57850">
    <property type="entry name" value="RING/U-box"/>
    <property type="match status" value="2"/>
</dbReference>
<dbReference type="InterPro" id="IPR018957">
    <property type="entry name" value="Znf_C3HC4_RING-type"/>
</dbReference>
<dbReference type="Gene3D" id="3.30.40.10">
    <property type="entry name" value="Zinc/RING finger domain, C3HC4 (zinc finger)"/>
    <property type="match status" value="1"/>
</dbReference>
<reference evidence="16" key="1">
    <citation type="submission" date="2023-06" db="EMBL/GenBank/DDBJ databases">
        <title>Genome-scale phylogeny and comparative genomics of the fungal order Sordariales.</title>
        <authorList>
            <consortium name="Lawrence Berkeley National Laboratory"/>
            <person name="Hensen N."/>
            <person name="Bonometti L."/>
            <person name="Westerberg I."/>
            <person name="Brannstrom I.O."/>
            <person name="Guillou S."/>
            <person name="Cros-Aarteil S."/>
            <person name="Calhoun S."/>
            <person name="Haridas S."/>
            <person name="Kuo A."/>
            <person name="Mondo S."/>
            <person name="Pangilinan J."/>
            <person name="Riley R."/>
            <person name="Labutti K."/>
            <person name="Andreopoulos B."/>
            <person name="Lipzen A."/>
            <person name="Chen C."/>
            <person name="Yanf M."/>
            <person name="Daum C."/>
            <person name="Ng V."/>
            <person name="Clum A."/>
            <person name="Steindorff A."/>
            <person name="Ohm R."/>
            <person name="Martin F."/>
            <person name="Silar P."/>
            <person name="Natvig D."/>
            <person name="Lalanne C."/>
            <person name="Gautier V."/>
            <person name="Ament-Velasquez S.L."/>
            <person name="Kruys A."/>
            <person name="Hutchinson M.I."/>
            <person name="Powell A.J."/>
            <person name="Barry K."/>
            <person name="Miller A.N."/>
            <person name="Grigoriev I.V."/>
            <person name="Debuchy R."/>
            <person name="Gladieux P."/>
            <person name="Thoren M.H."/>
            <person name="Johannesson H."/>
        </authorList>
    </citation>
    <scope>NUCLEOTIDE SEQUENCE</scope>
    <source>
        <strain evidence="16">SMH4607-1</strain>
    </source>
</reference>
<evidence type="ECO:0000256" key="5">
    <source>
        <dbReference type="ARBA" id="ARBA00022723"/>
    </source>
</evidence>